<dbReference type="EMBL" id="FNOK01000010">
    <property type="protein sequence ID" value="SDX39394.1"/>
    <property type="molecule type" value="Genomic_DNA"/>
</dbReference>
<sequence>MSQWRIRIDQSICVGSGTCTSIAPDLFQLDEEDRSCPPAGALPAQPRLIEAAELCPTGAIDVVDAETGESQID</sequence>
<dbReference type="InterPro" id="IPR017896">
    <property type="entry name" value="4Fe4S_Fe-S-bd"/>
</dbReference>
<keyword evidence="2 8" id="KW-0813">Transport</keyword>
<comment type="function">
    <text evidence="8">Ferredoxins are iron-sulfur proteins that transfer electrons in a wide variety of metabolic reactions.</text>
</comment>
<evidence type="ECO:0000256" key="6">
    <source>
        <dbReference type="ARBA" id="ARBA00023014"/>
    </source>
</evidence>
<dbReference type="Gene3D" id="3.30.70.20">
    <property type="match status" value="1"/>
</dbReference>
<organism evidence="10 11">
    <name type="scientific">Saccharopolyspora shandongensis</name>
    <dbReference type="NCBI Taxonomy" id="418495"/>
    <lineage>
        <taxon>Bacteria</taxon>
        <taxon>Bacillati</taxon>
        <taxon>Actinomycetota</taxon>
        <taxon>Actinomycetes</taxon>
        <taxon>Pseudonocardiales</taxon>
        <taxon>Pseudonocardiaceae</taxon>
        <taxon>Saccharopolyspora</taxon>
    </lineage>
</organism>
<proteinExistence type="predicted"/>
<dbReference type="InterPro" id="IPR051269">
    <property type="entry name" value="Fe-S_cluster_ET"/>
</dbReference>
<keyword evidence="6 8" id="KW-0411">Iron-sulfur</keyword>
<dbReference type="AlphaFoldDB" id="A0A1H3BDB8"/>
<dbReference type="Proteomes" id="UP000199529">
    <property type="component" value="Unassembled WGS sequence"/>
</dbReference>
<accession>A0A1H3BDB8</accession>
<evidence type="ECO:0000256" key="1">
    <source>
        <dbReference type="ARBA" id="ARBA00001927"/>
    </source>
</evidence>
<dbReference type="SUPFAM" id="SSF54862">
    <property type="entry name" value="4Fe-4S ferredoxins"/>
    <property type="match status" value="1"/>
</dbReference>
<evidence type="ECO:0000313" key="10">
    <source>
        <dbReference type="EMBL" id="SDX39394.1"/>
    </source>
</evidence>
<evidence type="ECO:0000259" key="9">
    <source>
        <dbReference type="PROSITE" id="PS51379"/>
    </source>
</evidence>
<evidence type="ECO:0000256" key="7">
    <source>
        <dbReference type="ARBA" id="ARBA00023291"/>
    </source>
</evidence>
<keyword evidence="4 8" id="KW-0249">Electron transport</keyword>
<evidence type="ECO:0000256" key="3">
    <source>
        <dbReference type="ARBA" id="ARBA00022723"/>
    </source>
</evidence>
<dbReference type="RefSeq" id="WP_177226446.1">
    <property type="nucleotide sequence ID" value="NZ_FNOK01000010.1"/>
</dbReference>
<gene>
    <name evidence="10" type="ORF">SAMN05216215_1010138</name>
</gene>
<evidence type="ECO:0000313" key="11">
    <source>
        <dbReference type="Proteomes" id="UP000199529"/>
    </source>
</evidence>
<dbReference type="GO" id="GO:0009055">
    <property type="term" value="F:electron transfer activity"/>
    <property type="evidence" value="ECO:0007669"/>
    <property type="project" value="UniProtKB-UniRule"/>
</dbReference>
<comment type="cofactor">
    <cofactor evidence="1">
        <name>[3Fe-4S] cluster</name>
        <dbReference type="ChEBI" id="CHEBI:21137"/>
    </cofactor>
</comment>
<dbReference type="InterPro" id="IPR001080">
    <property type="entry name" value="3Fe4S_ferredoxin"/>
</dbReference>
<dbReference type="PANTHER" id="PTHR36923:SF3">
    <property type="entry name" value="FERREDOXIN"/>
    <property type="match status" value="1"/>
</dbReference>
<evidence type="ECO:0000256" key="8">
    <source>
        <dbReference type="RuleBase" id="RU368020"/>
    </source>
</evidence>
<protein>
    <recommendedName>
        <fullName evidence="8">Ferredoxin</fullName>
    </recommendedName>
</protein>
<keyword evidence="3 8" id="KW-0479">Metal-binding</keyword>
<keyword evidence="5 8" id="KW-0408">Iron</keyword>
<keyword evidence="7" id="KW-0003">3Fe-4S</keyword>
<evidence type="ECO:0000256" key="5">
    <source>
        <dbReference type="ARBA" id="ARBA00023004"/>
    </source>
</evidence>
<dbReference type="GO" id="GO:0005506">
    <property type="term" value="F:iron ion binding"/>
    <property type="evidence" value="ECO:0007669"/>
    <property type="project" value="UniProtKB-UniRule"/>
</dbReference>
<keyword evidence="11" id="KW-1185">Reference proteome</keyword>
<dbReference type="GO" id="GO:0051538">
    <property type="term" value="F:3 iron, 4 sulfur cluster binding"/>
    <property type="evidence" value="ECO:0007669"/>
    <property type="project" value="UniProtKB-KW"/>
</dbReference>
<dbReference type="PANTHER" id="PTHR36923">
    <property type="entry name" value="FERREDOXIN"/>
    <property type="match status" value="1"/>
</dbReference>
<dbReference type="Pfam" id="PF13370">
    <property type="entry name" value="Fer4_13"/>
    <property type="match status" value="1"/>
</dbReference>
<dbReference type="STRING" id="418495.SAMN05216215_1010138"/>
<evidence type="ECO:0000256" key="4">
    <source>
        <dbReference type="ARBA" id="ARBA00022982"/>
    </source>
</evidence>
<name>A0A1H3BDB8_9PSEU</name>
<feature type="domain" description="4Fe-4S ferredoxin-type" evidence="9">
    <location>
        <begin position="4"/>
        <end position="32"/>
    </location>
</feature>
<dbReference type="PRINTS" id="PR00352">
    <property type="entry name" value="3FE4SFRDOXIN"/>
</dbReference>
<dbReference type="PROSITE" id="PS51379">
    <property type="entry name" value="4FE4S_FER_2"/>
    <property type="match status" value="1"/>
</dbReference>
<reference evidence="11" key="1">
    <citation type="submission" date="2016-10" db="EMBL/GenBank/DDBJ databases">
        <authorList>
            <person name="Varghese N."/>
            <person name="Submissions S."/>
        </authorList>
    </citation>
    <scope>NUCLEOTIDE SEQUENCE [LARGE SCALE GENOMIC DNA]</scope>
    <source>
        <strain evidence="11">CGMCC 4.3530</strain>
    </source>
</reference>
<evidence type="ECO:0000256" key="2">
    <source>
        <dbReference type="ARBA" id="ARBA00022448"/>
    </source>
</evidence>